<gene>
    <name evidence="1" type="ORF">XELAEV_18023338mg</name>
</gene>
<evidence type="ECO:0000313" key="1">
    <source>
        <dbReference type="EMBL" id="OCT85174.1"/>
    </source>
</evidence>
<accession>A0A974HP04</accession>
<dbReference type="AlphaFoldDB" id="A0A974HP04"/>
<name>A0A974HP04_XENLA</name>
<dbReference type="Proteomes" id="UP000694892">
    <property type="component" value="Chromosome 4L"/>
</dbReference>
<organism evidence="1 2">
    <name type="scientific">Xenopus laevis</name>
    <name type="common">African clawed frog</name>
    <dbReference type="NCBI Taxonomy" id="8355"/>
    <lineage>
        <taxon>Eukaryota</taxon>
        <taxon>Metazoa</taxon>
        <taxon>Chordata</taxon>
        <taxon>Craniata</taxon>
        <taxon>Vertebrata</taxon>
        <taxon>Euteleostomi</taxon>
        <taxon>Amphibia</taxon>
        <taxon>Batrachia</taxon>
        <taxon>Anura</taxon>
        <taxon>Pipoidea</taxon>
        <taxon>Pipidae</taxon>
        <taxon>Xenopodinae</taxon>
        <taxon>Xenopus</taxon>
        <taxon>Xenopus</taxon>
    </lineage>
</organism>
<evidence type="ECO:0000313" key="2">
    <source>
        <dbReference type="Proteomes" id="UP000694892"/>
    </source>
</evidence>
<dbReference type="EMBL" id="CM004472">
    <property type="protein sequence ID" value="OCT85174.1"/>
    <property type="molecule type" value="Genomic_DNA"/>
</dbReference>
<reference evidence="2" key="1">
    <citation type="journal article" date="2016" name="Nature">
        <title>Genome evolution in the allotetraploid frog Xenopus laevis.</title>
        <authorList>
            <person name="Session A.M."/>
            <person name="Uno Y."/>
            <person name="Kwon T."/>
            <person name="Chapman J.A."/>
            <person name="Toyoda A."/>
            <person name="Takahashi S."/>
            <person name="Fukui A."/>
            <person name="Hikosaka A."/>
            <person name="Suzuki A."/>
            <person name="Kondo M."/>
            <person name="van Heeringen S.J."/>
            <person name="Quigley I."/>
            <person name="Heinz S."/>
            <person name="Ogino H."/>
            <person name="Ochi H."/>
            <person name="Hellsten U."/>
            <person name="Lyons J.B."/>
            <person name="Simakov O."/>
            <person name="Putnam N."/>
            <person name="Stites J."/>
            <person name="Kuroki Y."/>
            <person name="Tanaka T."/>
            <person name="Michiue T."/>
            <person name="Watanabe M."/>
            <person name="Bogdanovic O."/>
            <person name="Lister R."/>
            <person name="Georgiou G."/>
            <person name="Paranjpe S.S."/>
            <person name="van Kruijsbergen I."/>
            <person name="Shu S."/>
            <person name="Carlson J."/>
            <person name="Kinoshita T."/>
            <person name="Ohta Y."/>
            <person name="Mawaribuchi S."/>
            <person name="Jenkins J."/>
            <person name="Grimwood J."/>
            <person name="Schmutz J."/>
            <person name="Mitros T."/>
            <person name="Mozaffari S.V."/>
            <person name="Suzuki Y."/>
            <person name="Haramoto Y."/>
            <person name="Yamamoto T.S."/>
            <person name="Takagi C."/>
            <person name="Heald R."/>
            <person name="Miller K."/>
            <person name="Haudenschild C."/>
            <person name="Kitzman J."/>
            <person name="Nakayama T."/>
            <person name="Izutsu Y."/>
            <person name="Robert J."/>
            <person name="Fortriede J."/>
            <person name="Burns K."/>
            <person name="Lotay V."/>
            <person name="Karimi K."/>
            <person name="Yasuoka Y."/>
            <person name="Dichmann D.S."/>
            <person name="Flajnik M.F."/>
            <person name="Houston D.W."/>
            <person name="Shendure J."/>
            <person name="DuPasquier L."/>
            <person name="Vize P.D."/>
            <person name="Zorn A.M."/>
            <person name="Ito M."/>
            <person name="Marcotte E.M."/>
            <person name="Wallingford J.B."/>
            <person name="Ito Y."/>
            <person name="Asashima M."/>
            <person name="Ueno N."/>
            <person name="Matsuda Y."/>
            <person name="Veenstra G.J."/>
            <person name="Fujiyama A."/>
            <person name="Harland R.M."/>
            <person name="Taira M."/>
            <person name="Rokhsar D.S."/>
        </authorList>
    </citation>
    <scope>NUCLEOTIDE SEQUENCE [LARGE SCALE GENOMIC DNA]</scope>
    <source>
        <strain evidence="2">J</strain>
    </source>
</reference>
<protein>
    <submittedName>
        <fullName evidence="1">Uncharacterized protein</fullName>
    </submittedName>
</protein>
<proteinExistence type="predicted"/>
<sequence>MATGAVALISSTQQPRCLNCLSSGHPLILGPPTNVRRTHHLNHSRMRCWPVTDVTPGSTGQRAQESTMFCIECKARF</sequence>